<gene>
    <name evidence="1" type="primary">cas8a1</name>
    <name evidence="1" type="ORF">CJ255_02510</name>
</gene>
<dbReference type="RefSeq" id="WP_097642525.1">
    <property type="nucleotide sequence ID" value="NZ_NQWI01000006.1"/>
</dbReference>
<proteinExistence type="predicted"/>
<protein>
    <submittedName>
        <fullName evidence="1">Type I-B CRISPR-associated protein Cas8b1/Cst1</fullName>
    </submittedName>
</protein>
<reference evidence="2" key="1">
    <citation type="submission" date="2017-08" db="EMBL/GenBank/DDBJ databases">
        <authorList>
            <person name="Grouzdev D.S."/>
            <person name="Gaisin V.A."/>
            <person name="Rysina M.S."/>
            <person name="Gorlenko V.M."/>
        </authorList>
    </citation>
    <scope>NUCLEOTIDE SEQUENCE [LARGE SCALE GENOMIC DNA]</scope>
    <source>
        <strain evidence="2">Kir15-3F</strain>
    </source>
</reference>
<organism evidence="1 2">
    <name type="scientific">Candidatus Viridilinea mediisalina</name>
    <dbReference type="NCBI Taxonomy" id="2024553"/>
    <lineage>
        <taxon>Bacteria</taxon>
        <taxon>Bacillati</taxon>
        <taxon>Chloroflexota</taxon>
        <taxon>Chloroflexia</taxon>
        <taxon>Chloroflexales</taxon>
        <taxon>Chloroflexineae</taxon>
        <taxon>Oscillochloridaceae</taxon>
        <taxon>Candidatus Viridilinea</taxon>
    </lineage>
</organism>
<evidence type="ECO:0000313" key="1">
    <source>
        <dbReference type="EMBL" id="PDW04669.1"/>
    </source>
</evidence>
<name>A0A2A6RP78_9CHLR</name>
<sequence length="501" mass="57143">MLTYTGHPFVDVGLAAMATYVGKASFAELTEQDFDQVARYIEANYVRPPLRGHLTMAFTANAWFIQDAFNPDKPNLTAEKRAERLKTRERWARLHVRQWEDASTTSDERCVFTGLPAAAHELSGKLQAGRVGRNQMPLLQGDEAINFFAGGDPGLPIAPQALLALQFMPLGCAKVGVGLLAVHADSEALTLAFAHKFRAQNVAAVTQMQAAGEDKLPSAPRALKTLLVEVLLEIEGQRVREQRRSETAASLTAYNFNNGKSPQLVIYHLPLQITSFLRAVYAPAYKDVWQQVVARGWQQVVAKRTKKGAAADLPPPRHNYLFEDLFTLPQQAARFIRTYFLRVPSPSRYEDDPRRNYSPQRERELITWPLVELFLKEVLTMHEERVEQIRLLGDKLADYTRRQGGKQFFRQFFTERETYKFLNLLSKTNIAYTKLTQGQDTLFDLDGYLLVFMEGDDMLRPDWRLARDLVLIRMVERLKDWLVDNPLPDETLQLDATDKEQ</sequence>
<evidence type="ECO:0000313" key="2">
    <source>
        <dbReference type="Proteomes" id="UP000220527"/>
    </source>
</evidence>
<dbReference type="AlphaFoldDB" id="A0A2A6RP78"/>
<dbReference type="EMBL" id="NQWI01000006">
    <property type="protein sequence ID" value="PDW04669.1"/>
    <property type="molecule type" value="Genomic_DNA"/>
</dbReference>
<dbReference type="InterPro" id="IPR010180">
    <property type="entry name" value="CRISPR-assoc_prot_CXXC-CXXC"/>
</dbReference>
<accession>A0A2A6RP78</accession>
<keyword evidence="2" id="KW-1185">Reference proteome</keyword>
<dbReference type="Proteomes" id="UP000220527">
    <property type="component" value="Unassembled WGS sequence"/>
</dbReference>
<dbReference type="OrthoDB" id="53745at2"/>
<comment type="caution">
    <text evidence="1">The sequence shown here is derived from an EMBL/GenBank/DDBJ whole genome shotgun (WGS) entry which is preliminary data.</text>
</comment>
<dbReference type="NCBIfam" id="TIGR01908">
    <property type="entry name" value="cas_CXXC_CXXC"/>
    <property type="match status" value="1"/>
</dbReference>